<dbReference type="Proteomes" id="UP000054776">
    <property type="component" value="Unassembled WGS sequence"/>
</dbReference>
<dbReference type="AlphaFoldDB" id="A0A0V1AWA3"/>
<protein>
    <submittedName>
        <fullName evidence="1">Uncharacterized protein</fullName>
    </submittedName>
</protein>
<dbReference type="OrthoDB" id="10605106at2759"/>
<proteinExistence type="predicted"/>
<evidence type="ECO:0000313" key="1">
    <source>
        <dbReference type="EMBL" id="KRY29060.1"/>
    </source>
</evidence>
<reference evidence="1 2" key="1">
    <citation type="submission" date="2015-01" db="EMBL/GenBank/DDBJ databases">
        <title>Evolution of Trichinella species and genotypes.</title>
        <authorList>
            <person name="Korhonen P.K."/>
            <person name="Edoardo P."/>
            <person name="Giuseppe L.R."/>
            <person name="Gasser R.B."/>
        </authorList>
    </citation>
    <scope>NUCLEOTIDE SEQUENCE [LARGE SCALE GENOMIC DNA]</scope>
    <source>
        <strain evidence="1">ISS3</strain>
    </source>
</reference>
<dbReference type="EMBL" id="JYDH01000182">
    <property type="protein sequence ID" value="KRY29060.1"/>
    <property type="molecule type" value="Genomic_DNA"/>
</dbReference>
<dbReference type="InParanoid" id="A0A0V1AWA3"/>
<feature type="non-terminal residue" evidence="1">
    <location>
        <position position="1"/>
    </location>
</feature>
<name>A0A0V1AWA3_TRISP</name>
<sequence>LRLPKSLQCRDHFQAFTSKIVTFICAKQFCGKMQTRYIHEVATTKAVPAAFSPLHEFYGSFRNKWITLNRLLLWNVHIVNIRTNDCFDVWHFVMNRTAAFTVEYDFGMRTMEQFFSAVAYQISEQCIVLYCIVPYDIIYERFGDNVLSKNKYFG</sequence>
<organism evidence="1 2">
    <name type="scientific">Trichinella spiralis</name>
    <name type="common">Trichina worm</name>
    <dbReference type="NCBI Taxonomy" id="6334"/>
    <lineage>
        <taxon>Eukaryota</taxon>
        <taxon>Metazoa</taxon>
        <taxon>Ecdysozoa</taxon>
        <taxon>Nematoda</taxon>
        <taxon>Enoplea</taxon>
        <taxon>Dorylaimia</taxon>
        <taxon>Trichinellida</taxon>
        <taxon>Trichinellidae</taxon>
        <taxon>Trichinella</taxon>
    </lineage>
</organism>
<comment type="caution">
    <text evidence="1">The sequence shown here is derived from an EMBL/GenBank/DDBJ whole genome shotgun (WGS) entry which is preliminary data.</text>
</comment>
<evidence type="ECO:0000313" key="2">
    <source>
        <dbReference type="Proteomes" id="UP000054776"/>
    </source>
</evidence>
<accession>A0A0V1AWA3</accession>
<keyword evidence="2" id="KW-1185">Reference proteome</keyword>
<gene>
    <name evidence="1" type="ORF">T01_5205</name>
</gene>